<organism evidence="1 2">
    <name type="scientific">Lentilactobacillus terminaliae</name>
    <dbReference type="NCBI Taxonomy" id="3003483"/>
    <lineage>
        <taxon>Bacteria</taxon>
        <taxon>Bacillati</taxon>
        <taxon>Bacillota</taxon>
        <taxon>Bacilli</taxon>
        <taxon>Lactobacillales</taxon>
        <taxon>Lactobacillaceae</taxon>
        <taxon>Lentilactobacillus</taxon>
    </lineage>
</organism>
<accession>A0ACD5DEV3</accession>
<evidence type="ECO:0000313" key="1">
    <source>
        <dbReference type="EMBL" id="XFD39909.1"/>
    </source>
</evidence>
<reference evidence="1" key="1">
    <citation type="submission" date="2024-08" db="EMBL/GenBank/DDBJ databases">
        <title>Lentilactobacillus sp. nov., isolated from tree bark.</title>
        <authorList>
            <person name="Phuengjayaem S."/>
            <person name="Tanasupawat S."/>
        </authorList>
    </citation>
    <scope>NUCLEOTIDE SEQUENCE</scope>
    <source>
        <strain evidence="1">SPB1-3</strain>
    </source>
</reference>
<keyword evidence="2" id="KW-1185">Reference proteome</keyword>
<evidence type="ECO:0000313" key="2">
    <source>
        <dbReference type="Proteomes" id="UP001149860"/>
    </source>
</evidence>
<name>A0ACD5DEV3_9LACO</name>
<keyword evidence="1" id="KW-0456">Lyase</keyword>
<proteinExistence type="predicted"/>
<dbReference type="Proteomes" id="UP001149860">
    <property type="component" value="Chromosome"/>
</dbReference>
<dbReference type="EC" id="4.1.1.23" evidence="1"/>
<sequence>MRKDGPLIISLDVSSKEELVSFIQRFNPDEKLTIKIGMELFYGEGPSIVRNLLNLGYDVFLDLKLHDIPNTVRKGMKQIGKMGVSFTTVHALGGSEMIKQAKQGLLEGASEAGVQPPKLLAVTELTSITPKGLAEEQNSRLPMVDQVVALAKLARNSGADGVITSPLELSALKKEVGDDFWYVTPGIRPNDFPKDDQSRTSTPTEAANAGSSALVVGRPIINATDPVTAYQNMMEEWLNANR</sequence>
<gene>
    <name evidence="1" type="primary">pyrF</name>
    <name evidence="1" type="ORF">O0236_000965</name>
</gene>
<protein>
    <submittedName>
        <fullName evidence="1">Orotidine-5'-phosphate decarboxylase</fullName>
        <ecNumber evidence="1">4.1.1.23</ecNumber>
    </submittedName>
</protein>
<dbReference type="EMBL" id="CP168151">
    <property type="protein sequence ID" value="XFD39909.1"/>
    <property type="molecule type" value="Genomic_DNA"/>
</dbReference>